<reference evidence="1" key="1">
    <citation type="journal article" date="2014" name="Front. Microbiol.">
        <title>High frequency of phylogenetically diverse reductive dehalogenase-homologous genes in deep subseafloor sedimentary metagenomes.</title>
        <authorList>
            <person name="Kawai M."/>
            <person name="Futagami T."/>
            <person name="Toyoda A."/>
            <person name="Takaki Y."/>
            <person name="Nishi S."/>
            <person name="Hori S."/>
            <person name="Arai W."/>
            <person name="Tsubouchi T."/>
            <person name="Morono Y."/>
            <person name="Uchiyama I."/>
            <person name="Ito T."/>
            <person name="Fujiyama A."/>
            <person name="Inagaki F."/>
            <person name="Takami H."/>
        </authorList>
    </citation>
    <scope>NUCLEOTIDE SEQUENCE</scope>
    <source>
        <strain evidence="1">Expedition CK06-06</strain>
    </source>
</reference>
<sequence>MYIARPPISLKKITLEDYHGKVLFHTSYNEDVADADVLNEYFPHGRDLQERKSKALRLTRF</sequence>
<protein>
    <submittedName>
        <fullName evidence="1">Uncharacterized protein</fullName>
    </submittedName>
</protein>
<feature type="non-terminal residue" evidence="1">
    <location>
        <position position="61"/>
    </location>
</feature>
<dbReference type="EMBL" id="BARU01046026">
    <property type="protein sequence ID" value="GAH98703.1"/>
    <property type="molecule type" value="Genomic_DNA"/>
</dbReference>
<comment type="caution">
    <text evidence="1">The sequence shown here is derived from an EMBL/GenBank/DDBJ whole genome shotgun (WGS) entry which is preliminary data.</text>
</comment>
<organism evidence="1">
    <name type="scientific">marine sediment metagenome</name>
    <dbReference type="NCBI Taxonomy" id="412755"/>
    <lineage>
        <taxon>unclassified sequences</taxon>
        <taxon>metagenomes</taxon>
        <taxon>ecological metagenomes</taxon>
    </lineage>
</organism>
<dbReference type="AlphaFoldDB" id="X1LX34"/>
<gene>
    <name evidence="1" type="ORF">S03H2_69597</name>
</gene>
<proteinExistence type="predicted"/>
<accession>X1LX34</accession>
<evidence type="ECO:0000313" key="1">
    <source>
        <dbReference type="EMBL" id="GAH98703.1"/>
    </source>
</evidence>
<name>X1LX34_9ZZZZ</name>